<proteinExistence type="predicted"/>
<dbReference type="Proteomes" id="UP000075901">
    <property type="component" value="Unassembled WGS sequence"/>
</dbReference>
<dbReference type="EnsemblMetazoa" id="AMAM009847-RA">
    <property type="protein sequence ID" value="AMAM009847-PA"/>
    <property type="gene ID" value="AMAM009847"/>
</dbReference>
<dbReference type="Gene3D" id="2.10.25.10">
    <property type="entry name" value="Laminin"/>
    <property type="match status" value="1"/>
</dbReference>
<evidence type="ECO:0008006" key="4">
    <source>
        <dbReference type="Google" id="ProtNLM"/>
    </source>
</evidence>
<dbReference type="VEuPathDB" id="VectorBase:AMAM009847"/>
<organism evidence="2 3">
    <name type="scientific">Anopheles maculatus</name>
    <dbReference type="NCBI Taxonomy" id="74869"/>
    <lineage>
        <taxon>Eukaryota</taxon>
        <taxon>Metazoa</taxon>
        <taxon>Ecdysozoa</taxon>
        <taxon>Arthropoda</taxon>
        <taxon>Hexapoda</taxon>
        <taxon>Insecta</taxon>
        <taxon>Pterygota</taxon>
        <taxon>Neoptera</taxon>
        <taxon>Endopterygota</taxon>
        <taxon>Diptera</taxon>
        <taxon>Nematocera</taxon>
        <taxon>Culicoidea</taxon>
        <taxon>Culicidae</taxon>
        <taxon>Anophelinae</taxon>
        <taxon>Anopheles</taxon>
        <taxon>Anopheles maculatus group</taxon>
    </lineage>
</organism>
<accession>A0A182SMQ1</accession>
<dbReference type="InterPro" id="IPR036084">
    <property type="entry name" value="Ser_inhib-like_sf"/>
</dbReference>
<keyword evidence="3" id="KW-1185">Reference proteome</keyword>
<name>A0A182SMQ1_9DIPT</name>
<feature type="chain" id="PRO_5008135919" description="TIL domain-containing protein" evidence="1">
    <location>
        <begin position="23"/>
        <end position="123"/>
    </location>
</feature>
<sequence length="123" mass="13739">MQLYGKLCSLFLLLAWCNVVYTAVAPNIQVCPNFEEYTFSYECQPTCANRLCTITSTSPKREGCTCKLGYIRQVAKGPCIRNSQSTTPTDSLRSQTFKFHVLRGWCTLVGGYTLSGFKIAQIS</sequence>
<reference evidence="3" key="1">
    <citation type="submission" date="2013-09" db="EMBL/GenBank/DDBJ databases">
        <title>The Genome Sequence of Anopheles maculatus species B.</title>
        <authorList>
            <consortium name="The Broad Institute Genomics Platform"/>
            <person name="Neafsey D.E."/>
            <person name="Besansky N."/>
            <person name="Howell P."/>
            <person name="Walton C."/>
            <person name="Young S.K."/>
            <person name="Zeng Q."/>
            <person name="Gargeya S."/>
            <person name="Fitzgerald M."/>
            <person name="Haas B."/>
            <person name="Abouelleil A."/>
            <person name="Allen A.W."/>
            <person name="Alvarado L."/>
            <person name="Arachchi H.M."/>
            <person name="Berlin A.M."/>
            <person name="Chapman S.B."/>
            <person name="Gainer-Dewar J."/>
            <person name="Goldberg J."/>
            <person name="Griggs A."/>
            <person name="Gujja S."/>
            <person name="Hansen M."/>
            <person name="Howarth C."/>
            <person name="Imamovic A."/>
            <person name="Ireland A."/>
            <person name="Larimer J."/>
            <person name="McCowan C."/>
            <person name="Murphy C."/>
            <person name="Pearson M."/>
            <person name="Poon T.W."/>
            <person name="Priest M."/>
            <person name="Roberts A."/>
            <person name="Saif S."/>
            <person name="Shea T."/>
            <person name="Sisk P."/>
            <person name="Sykes S."/>
            <person name="Wortman J."/>
            <person name="Nusbaum C."/>
            <person name="Birren B."/>
        </authorList>
    </citation>
    <scope>NUCLEOTIDE SEQUENCE [LARGE SCALE GENOMIC DNA]</scope>
    <source>
        <strain evidence="3">maculatus3</strain>
    </source>
</reference>
<feature type="signal peptide" evidence="1">
    <location>
        <begin position="1"/>
        <end position="22"/>
    </location>
</feature>
<dbReference type="SUPFAM" id="SSF57567">
    <property type="entry name" value="Serine protease inhibitors"/>
    <property type="match status" value="1"/>
</dbReference>
<evidence type="ECO:0000313" key="3">
    <source>
        <dbReference type="Proteomes" id="UP000075901"/>
    </source>
</evidence>
<dbReference type="CDD" id="cd19941">
    <property type="entry name" value="TIL"/>
    <property type="match status" value="1"/>
</dbReference>
<reference evidence="2" key="2">
    <citation type="submission" date="2020-05" db="UniProtKB">
        <authorList>
            <consortium name="EnsemblMetazoa"/>
        </authorList>
    </citation>
    <scope>IDENTIFICATION</scope>
    <source>
        <strain evidence="2">maculatus3</strain>
    </source>
</reference>
<evidence type="ECO:0000256" key="1">
    <source>
        <dbReference type="SAM" id="SignalP"/>
    </source>
</evidence>
<protein>
    <recommendedName>
        <fullName evidence="4">TIL domain-containing protein</fullName>
    </recommendedName>
</protein>
<evidence type="ECO:0000313" key="2">
    <source>
        <dbReference type="EnsemblMetazoa" id="AMAM009847-PA"/>
    </source>
</evidence>
<keyword evidence="1" id="KW-0732">Signal</keyword>
<dbReference type="AlphaFoldDB" id="A0A182SMQ1"/>